<gene>
    <name evidence="2" type="ORF">MA16_Dca005238</name>
</gene>
<dbReference type="PANTHER" id="PTHR35121:SF2">
    <property type="entry name" value="SWIM-TYPE DOMAIN-CONTAINING PROTEIN"/>
    <property type="match status" value="1"/>
</dbReference>
<evidence type="ECO:0000256" key="1">
    <source>
        <dbReference type="SAM" id="MobiDB-lite"/>
    </source>
</evidence>
<evidence type="ECO:0000313" key="3">
    <source>
        <dbReference type="Proteomes" id="UP000233837"/>
    </source>
</evidence>
<accession>A0A2I0VLN4</accession>
<evidence type="ECO:0000313" key="2">
    <source>
        <dbReference type="EMBL" id="PKU64315.1"/>
    </source>
</evidence>
<protein>
    <submittedName>
        <fullName evidence="2">Uncharacterized protein</fullName>
    </submittedName>
</protein>
<keyword evidence="3" id="KW-1185">Reference proteome</keyword>
<feature type="region of interest" description="Disordered" evidence="1">
    <location>
        <begin position="48"/>
        <end position="84"/>
    </location>
</feature>
<proteinExistence type="predicted"/>
<organism evidence="2 3">
    <name type="scientific">Dendrobium catenatum</name>
    <dbReference type="NCBI Taxonomy" id="906689"/>
    <lineage>
        <taxon>Eukaryota</taxon>
        <taxon>Viridiplantae</taxon>
        <taxon>Streptophyta</taxon>
        <taxon>Embryophyta</taxon>
        <taxon>Tracheophyta</taxon>
        <taxon>Spermatophyta</taxon>
        <taxon>Magnoliopsida</taxon>
        <taxon>Liliopsida</taxon>
        <taxon>Asparagales</taxon>
        <taxon>Orchidaceae</taxon>
        <taxon>Epidendroideae</taxon>
        <taxon>Malaxideae</taxon>
        <taxon>Dendrobiinae</taxon>
        <taxon>Dendrobium</taxon>
    </lineage>
</organism>
<dbReference type="AlphaFoldDB" id="A0A2I0VLN4"/>
<name>A0A2I0VLN4_9ASPA</name>
<dbReference type="OrthoDB" id="1696465at2759"/>
<reference evidence="2 3" key="1">
    <citation type="journal article" date="2016" name="Sci. Rep.">
        <title>The Dendrobium catenatum Lindl. genome sequence provides insights into polysaccharide synthase, floral development and adaptive evolution.</title>
        <authorList>
            <person name="Zhang G.Q."/>
            <person name="Xu Q."/>
            <person name="Bian C."/>
            <person name="Tsai W.C."/>
            <person name="Yeh C.M."/>
            <person name="Liu K.W."/>
            <person name="Yoshida K."/>
            <person name="Zhang L.S."/>
            <person name="Chang S.B."/>
            <person name="Chen F."/>
            <person name="Shi Y."/>
            <person name="Su Y.Y."/>
            <person name="Zhang Y.Q."/>
            <person name="Chen L.J."/>
            <person name="Yin Y."/>
            <person name="Lin M."/>
            <person name="Huang H."/>
            <person name="Deng H."/>
            <person name="Wang Z.W."/>
            <person name="Zhu S.L."/>
            <person name="Zhao X."/>
            <person name="Deng C."/>
            <person name="Niu S.C."/>
            <person name="Huang J."/>
            <person name="Wang M."/>
            <person name="Liu G.H."/>
            <person name="Yang H.J."/>
            <person name="Xiao X.J."/>
            <person name="Hsiao Y.Y."/>
            <person name="Wu W.L."/>
            <person name="Chen Y.Y."/>
            <person name="Mitsuda N."/>
            <person name="Ohme-Takagi M."/>
            <person name="Luo Y.B."/>
            <person name="Van de Peer Y."/>
            <person name="Liu Z.J."/>
        </authorList>
    </citation>
    <scope>NUCLEOTIDE SEQUENCE [LARGE SCALE GENOMIC DNA]</scope>
    <source>
        <tissue evidence="2">The whole plant</tissue>
    </source>
</reference>
<dbReference type="PANTHER" id="PTHR35121">
    <property type="entry name" value="HOMEODOMAIN PROTEIN 8, PUTATIVE-RELATED"/>
    <property type="match status" value="1"/>
</dbReference>
<dbReference type="Proteomes" id="UP000233837">
    <property type="component" value="Unassembled WGS sequence"/>
</dbReference>
<dbReference type="EMBL" id="KZ503429">
    <property type="protein sequence ID" value="PKU64315.1"/>
    <property type="molecule type" value="Genomic_DNA"/>
</dbReference>
<sequence length="126" mass="13553">MPGSAATPGWFNWQGMWDASIPDFDGEIRRRPYHRNCGCALHRSRAIPSDAPCPSSSTVSYPIRRRSSSWQSLTSSSSSTNLATSYSSSTNLAAFSDANSRISIEGNANGGEAAIVLFTIDPSYQA</sequence>
<feature type="compositionally biased region" description="Low complexity" evidence="1">
    <location>
        <begin position="68"/>
        <end position="84"/>
    </location>
</feature>
<reference evidence="2 3" key="2">
    <citation type="journal article" date="2017" name="Nature">
        <title>The Apostasia genome and the evolution of orchids.</title>
        <authorList>
            <person name="Zhang G.Q."/>
            <person name="Liu K.W."/>
            <person name="Li Z."/>
            <person name="Lohaus R."/>
            <person name="Hsiao Y.Y."/>
            <person name="Niu S.C."/>
            <person name="Wang J.Y."/>
            <person name="Lin Y.C."/>
            <person name="Xu Q."/>
            <person name="Chen L.J."/>
            <person name="Yoshida K."/>
            <person name="Fujiwara S."/>
            <person name="Wang Z.W."/>
            <person name="Zhang Y.Q."/>
            <person name="Mitsuda N."/>
            <person name="Wang M."/>
            <person name="Liu G.H."/>
            <person name="Pecoraro L."/>
            <person name="Huang H.X."/>
            <person name="Xiao X.J."/>
            <person name="Lin M."/>
            <person name="Wu X.Y."/>
            <person name="Wu W.L."/>
            <person name="Chen Y.Y."/>
            <person name="Chang S.B."/>
            <person name="Sakamoto S."/>
            <person name="Ohme-Takagi M."/>
            <person name="Yagi M."/>
            <person name="Zeng S.J."/>
            <person name="Shen C.Y."/>
            <person name="Yeh C.M."/>
            <person name="Luo Y.B."/>
            <person name="Tsai W.C."/>
            <person name="Van de Peer Y."/>
            <person name="Liu Z.J."/>
        </authorList>
    </citation>
    <scope>NUCLEOTIDE SEQUENCE [LARGE SCALE GENOMIC DNA]</scope>
    <source>
        <tissue evidence="2">The whole plant</tissue>
    </source>
</reference>